<dbReference type="PATRIC" id="fig|104336.4.peg.1819"/>
<dbReference type="Proteomes" id="UP000033572">
    <property type="component" value="Unassembled WGS sequence"/>
</dbReference>
<dbReference type="Gene3D" id="1.10.10.60">
    <property type="entry name" value="Homeodomain-like"/>
    <property type="match status" value="1"/>
</dbReference>
<dbReference type="GO" id="GO:0003700">
    <property type="term" value="F:DNA-binding transcription factor activity"/>
    <property type="evidence" value="ECO:0007669"/>
    <property type="project" value="InterPro"/>
</dbReference>
<dbReference type="GO" id="GO:0043565">
    <property type="term" value="F:sequence-specific DNA binding"/>
    <property type="evidence" value="ECO:0007669"/>
    <property type="project" value="InterPro"/>
</dbReference>
<dbReference type="InterPro" id="IPR018060">
    <property type="entry name" value="HTH_AraC"/>
</dbReference>
<dbReference type="EMBL" id="JYIU01000041">
    <property type="protein sequence ID" value="KJL21096.1"/>
    <property type="molecule type" value="Genomic_DNA"/>
</dbReference>
<evidence type="ECO:0000259" key="1">
    <source>
        <dbReference type="PROSITE" id="PS01124"/>
    </source>
</evidence>
<evidence type="ECO:0000313" key="2">
    <source>
        <dbReference type="EMBL" id="KJL21096.1"/>
    </source>
</evidence>
<reference evidence="2 3" key="1">
    <citation type="submission" date="2015-02" db="EMBL/GenBank/DDBJ databases">
        <title>Draft genome sequences of ten Microbacterium spp. with emphasis on heavy metal contaminated environments.</title>
        <authorList>
            <person name="Corretto E."/>
        </authorList>
    </citation>
    <scope>NUCLEOTIDE SEQUENCE [LARGE SCALE GENOMIC DNA]</scope>
    <source>
        <strain evidence="2 3">DSM 12966</strain>
    </source>
</reference>
<dbReference type="Pfam" id="PF12833">
    <property type="entry name" value="HTH_18"/>
    <property type="match status" value="1"/>
</dbReference>
<dbReference type="PROSITE" id="PS01124">
    <property type="entry name" value="HTH_ARAC_FAMILY_2"/>
    <property type="match status" value="1"/>
</dbReference>
<evidence type="ECO:0000313" key="3">
    <source>
        <dbReference type="Proteomes" id="UP000033572"/>
    </source>
</evidence>
<feature type="domain" description="HTH araC/xylS-type" evidence="1">
    <location>
        <begin position="180"/>
        <end position="271"/>
    </location>
</feature>
<keyword evidence="3" id="KW-1185">Reference proteome</keyword>
<proteinExistence type="predicted"/>
<sequence>MASANIQFSEVPEESTELRANLVRIGQFLFAHVRLPASTVVWPRDEASHKRVVVIAAEGTGLEIHSDSPIVDRRSSWFVVPPGTDPVTFRASEATELVFVSLDETELVGERQVEFERIGDEDPADSVLRPLISFVKSLCAIEPRSIETGVSPLGDAACEVGRALVAAVVGEPPRRAEVFDEVMRIVLQDYSSPHLSLPAVARALGISVRTVQSSLSAHGTTFSDELRTVRLKAASELRAQNPHLLLADVAKLAGFGTRQSLYRAMRKKSHS</sequence>
<name>A0A0F0KPA4_9MICO</name>
<comment type="caution">
    <text evidence="2">The sequence shown here is derived from an EMBL/GenBank/DDBJ whole genome shotgun (WGS) entry which is preliminary data.</text>
</comment>
<dbReference type="SMART" id="SM00342">
    <property type="entry name" value="HTH_ARAC"/>
    <property type="match status" value="1"/>
</dbReference>
<organism evidence="2 3">
    <name type="scientific">Microbacterium foliorum</name>
    <dbReference type="NCBI Taxonomy" id="104336"/>
    <lineage>
        <taxon>Bacteria</taxon>
        <taxon>Bacillati</taxon>
        <taxon>Actinomycetota</taxon>
        <taxon>Actinomycetes</taxon>
        <taxon>Micrococcales</taxon>
        <taxon>Microbacteriaceae</taxon>
        <taxon>Microbacterium</taxon>
    </lineage>
</organism>
<protein>
    <submittedName>
        <fullName evidence="2">Helix-turn-helix domain protein</fullName>
    </submittedName>
</protein>
<gene>
    <name evidence="2" type="ORF">RN50_01780</name>
</gene>
<accession>A0A0F0KPA4</accession>
<dbReference type="AlphaFoldDB" id="A0A0F0KPA4"/>